<sequence>MIRRGVFWDPKTIVEPVQVQVKDFLMSSASIFVLTFDFWHYFQLSCKHEASGDVEKRQPDREPIWVQFLPARFGALGRSSDFLELRN</sequence>
<proteinExistence type="predicted"/>
<comment type="caution">
    <text evidence="1">The sequence shown here is derived from an EMBL/GenBank/DDBJ whole genome shotgun (WGS) entry which is preliminary data.</text>
</comment>
<evidence type="ECO:0000313" key="2">
    <source>
        <dbReference type="Proteomes" id="UP000835052"/>
    </source>
</evidence>
<organism evidence="1 2">
    <name type="scientific">Caenorhabditis auriculariae</name>
    <dbReference type="NCBI Taxonomy" id="2777116"/>
    <lineage>
        <taxon>Eukaryota</taxon>
        <taxon>Metazoa</taxon>
        <taxon>Ecdysozoa</taxon>
        <taxon>Nematoda</taxon>
        <taxon>Chromadorea</taxon>
        <taxon>Rhabditida</taxon>
        <taxon>Rhabditina</taxon>
        <taxon>Rhabditomorpha</taxon>
        <taxon>Rhabditoidea</taxon>
        <taxon>Rhabditidae</taxon>
        <taxon>Peloderinae</taxon>
        <taxon>Caenorhabditis</taxon>
    </lineage>
</organism>
<keyword evidence="2" id="KW-1185">Reference proteome</keyword>
<dbReference type="EMBL" id="CAJGYM010000015">
    <property type="protein sequence ID" value="CAD6190326.1"/>
    <property type="molecule type" value="Genomic_DNA"/>
</dbReference>
<gene>
    <name evidence="1" type="ORF">CAUJ_LOCUS6245</name>
</gene>
<accession>A0A8S1H216</accession>
<evidence type="ECO:0000313" key="1">
    <source>
        <dbReference type="EMBL" id="CAD6190326.1"/>
    </source>
</evidence>
<name>A0A8S1H216_9PELO</name>
<reference evidence="1" key="1">
    <citation type="submission" date="2020-10" db="EMBL/GenBank/DDBJ databases">
        <authorList>
            <person name="Kikuchi T."/>
        </authorList>
    </citation>
    <scope>NUCLEOTIDE SEQUENCE</scope>
    <source>
        <strain evidence="1">NKZ352</strain>
    </source>
</reference>
<dbReference type="Proteomes" id="UP000835052">
    <property type="component" value="Unassembled WGS sequence"/>
</dbReference>
<dbReference type="AlphaFoldDB" id="A0A8S1H216"/>
<protein>
    <submittedName>
        <fullName evidence="1">Uncharacterized protein</fullName>
    </submittedName>
</protein>